<dbReference type="GO" id="GO:0030170">
    <property type="term" value="F:pyridoxal phosphate binding"/>
    <property type="evidence" value="ECO:0007669"/>
    <property type="project" value="InterPro"/>
</dbReference>
<dbReference type="PhylomeDB" id="Q97CC7"/>
<evidence type="ECO:0000256" key="2">
    <source>
        <dbReference type="ARBA" id="ARBA00012224"/>
    </source>
</evidence>
<evidence type="ECO:0000256" key="4">
    <source>
        <dbReference type="ARBA" id="ARBA00022898"/>
    </source>
</evidence>
<evidence type="ECO:0000256" key="5">
    <source>
        <dbReference type="ARBA" id="ARBA00023167"/>
    </source>
</evidence>
<dbReference type="PANTHER" id="PTHR11808">
    <property type="entry name" value="TRANS-SULFURATION ENZYME FAMILY MEMBER"/>
    <property type="match status" value="1"/>
</dbReference>
<proteinExistence type="predicted"/>
<dbReference type="InterPro" id="IPR054542">
    <property type="entry name" value="Cys_met_metab_PP"/>
</dbReference>
<dbReference type="InterPro" id="IPR015424">
    <property type="entry name" value="PyrdxlP-dep_Trfase"/>
</dbReference>
<comment type="cofactor">
    <cofactor evidence="1">
        <name>pyridoxal 5'-phosphate</name>
        <dbReference type="ChEBI" id="CHEBI:597326"/>
    </cofactor>
</comment>
<dbReference type="PANTHER" id="PTHR11808:SF50">
    <property type="entry name" value="CYSTATHIONINE BETA-LYASE"/>
    <property type="match status" value="1"/>
</dbReference>
<dbReference type="SUPFAM" id="SSF53383">
    <property type="entry name" value="PLP-dependent transferases"/>
    <property type="match status" value="1"/>
</dbReference>
<keyword evidence="5" id="KW-0486">Methionine biosynthesis</keyword>
<dbReference type="NCBIfam" id="NF005026">
    <property type="entry name" value="PRK06434.1"/>
    <property type="match status" value="1"/>
</dbReference>
<organism evidence="7 8">
    <name type="scientific">Thermoplasma volcanium (strain ATCC 51530 / DSM 4299 / JCM 9571 / NBRC 15438 / GSS1)</name>
    <dbReference type="NCBI Taxonomy" id="273116"/>
    <lineage>
        <taxon>Archaea</taxon>
        <taxon>Methanobacteriati</taxon>
        <taxon>Thermoplasmatota</taxon>
        <taxon>Thermoplasmata</taxon>
        <taxon>Thermoplasmatales</taxon>
        <taxon>Thermoplasmataceae</taxon>
        <taxon>Thermoplasma</taxon>
    </lineage>
</organism>
<evidence type="ECO:0000256" key="1">
    <source>
        <dbReference type="ARBA" id="ARBA00001933"/>
    </source>
</evidence>
<accession>Q97CC7</accession>
<dbReference type="GO" id="GO:0019346">
    <property type="term" value="P:transsulfuration"/>
    <property type="evidence" value="ECO:0007669"/>
    <property type="project" value="InterPro"/>
</dbReference>
<dbReference type="Gene3D" id="3.90.1150.10">
    <property type="entry name" value="Aspartate Aminotransferase, domain 1"/>
    <property type="match status" value="1"/>
</dbReference>
<dbReference type="AlphaFoldDB" id="Q97CC7"/>
<dbReference type="PIRSF" id="PIRSF001434">
    <property type="entry name" value="CGS"/>
    <property type="match status" value="1"/>
</dbReference>
<dbReference type="CDD" id="cd00614">
    <property type="entry name" value="CGS_like"/>
    <property type="match status" value="1"/>
</dbReference>
<dbReference type="InterPro" id="IPR000277">
    <property type="entry name" value="Cys/Met-Metab_PyrdxlP-dep_enz"/>
</dbReference>
<keyword evidence="6 7" id="KW-0456">Lyase</keyword>
<dbReference type="GO" id="GO:0047804">
    <property type="term" value="F:cysteine-S-conjugate beta-lyase activity"/>
    <property type="evidence" value="ECO:0007669"/>
    <property type="project" value="UniProtKB-EC"/>
</dbReference>
<dbReference type="Gene3D" id="3.40.640.10">
    <property type="entry name" value="Type I PLP-dependent aspartate aminotransferase-like (Major domain)"/>
    <property type="match status" value="1"/>
</dbReference>
<gene>
    <name evidence="7" type="ORF">TVG0183353</name>
</gene>
<sequence>MNKVRMAEKRLFNGFNTRAVQSGELRDPRFGNVTTPIFETSTFVFPNSEKDAYIDNTRNLPYIYTRWGNPTVQAFEEKYASLEKAEHALSFSSGMGAITSVILALAERGDKILSVSDLYGQTFYFLNKVLPEYGISVEYISTDRLNSGEFKPSDYDIIYLESITNPTLKVPDIKAVSERSTGKKIIVDATFASPYNQNPLDLGADVVIHSATKYISGHSDVVMGVFSTNDKSIFDKVVVRRKTFGSNPDPIQSYLALRGIKTLGLRMEKHNKNGMELAKYLRTEPRISHVYYPDTEIGKKVLRGFGGMISFELRPELDVHVFMRNLKIPMVAASLGGVESLITLPVETSHSSMTKEERERIGITDNLVRFSIGIEDHVDLIDDIKQALDKASES</sequence>
<evidence type="ECO:0000256" key="6">
    <source>
        <dbReference type="ARBA" id="ARBA00023239"/>
    </source>
</evidence>
<dbReference type="InterPro" id="IPR015421">
    <property type="entry name" value="PyrdxlP-dep_Trfase_major"/>
</dbReference>
<reference evidence="7 8" key="2">
    <citation type="journal article" date="2000" name="Proc. Natl. Acad. Sci. U.S.A.">
        <title>Archaeal adaptation to higher temperatures revealed by genomic sequence of Thermoplasma volcanium.</title>
        <authorList>
            <person name="Kawashima T."/>
            <person name="Amano N."/>
            <person name="Koike H."/>
            <person name="Makino S."/>
            <person name="Higuchi S."/>
            <person name="Kawashima-Ohya Y."/>
            <person name="Watanabe K."/>
            <person name="Yamazaki M."/>
            <person name="Kanehori K."/>
            <person name="Kawamoto T."/>
            <person name="Nunoshiba T."/>
            <person name="Yamamoto Y."/>
            <person name="Aramaki H."/>
            <person name="Makino K."/>
            <person name="Suzuki M."/>
        </authorList>
    </citation>
    <scope>NUCLEOTIDE SEQUENCE [LARGE SCALE GENOMIC DNA]</scope>
    <source>
        <strain evidence="8">ATCC 51530 / DSM 4299 / JCM 9571 / NBRC 15438 / GSS1</strain>
    </source>
</reference>
<dbReference type="STRING" id="273116.gene:9380945"/>
<dbReference type="GO" id="GO:0005737">
    <property type="term" value="C:cytoplasm"/>
    <property type="evidence" value="ECO:0007669"/>
    <property type="project" value="TreeGrafter"/>
</dbReference>
<evidence type="ECO:0000256" key="3">
    <source>
        <dbReference type="ARBA" id="ARBA00022605"/>
    </source>
</evidence>
<keyword evidence="3" id="KW-0028">Amino-acid biosynthesis</keyword>
<dbReference type="EC" id="4.4.1.13" evidence="2"/>
<dbReference type="InterPro" id="IPR015422">
    <property type="entry name" value="PyrdxlP-dep_Trfase_small"/>
</dbReference>
<reference evidence="7 8" key="1">
    <citation type="journal article" date="1999" name="Proc. Jpn. Acad.">
        <title>Determination of the complete genomic DNA sequence of Thermoplasma volvanium GSS1.</title>
        <authorList>
            <person name="Kawashima T."/>
            <person name="Yamamoto Y."/>
            <person name="Aramaki H."/>
            <person name="Nunoshiba T."/>
            <person name="Kawamoto T."/>
            <person name="Watanabe K."/>
            <person name="Yamazaki M."/>
            <person name="Kanehori K."/>
            <person name="Amano N."/>
            <person name="Ohya Y."/>
            <person name="Makino K."/>
            <person name="Suzuki M."/>
        </authorList>
    </citation>
    <scope>NUCLEOTIDE SEQUENCE [LARGE SCALE GENOMIC DNA]</scope>
    <source>
        <strain evidence="8">ATCC 51530 / DSM 4299 / JCM 9571 / NBRC 15438 / GSS1</strain>
    </source>
</reference>
<dbReference type="HOGENOM" id="CLU_018986_2_0_2"/>
<dbReference type="EMBL" id="BA000011">
    <property type="protein sequence ID" value="BAB59317.1"/>
    <property type="molecule type" value="Genomic_DNA"/>
</dbReference>
<name>Q97CC7_THEVO</name>
<keyword evidence="8" id="KW-1185">Reference proteome</keyword>
<evidence type="ECO:0000313" key="7">
    <source>
        <dbReference type="EMBL" id="BAB59317.1"/>
    </source>
</evidence>
<dbReference type="Proteomes" id="UP000001017">
    <property type="component" value="Chromosome"/>
</dbReference>
<dbReference type="FunFam" id="3.40.640.10:FF:000046">
    <property type="entry name" value="Cystathionine gamma-lyase"/>
    <property type="match status" value="1"/>
</dbReference>
<keyword evidence="4" id="KW-0663">Pyridoxal phosphate</keyword>
<dbReference type="PaxDb" id="273116-14324389"/>
<dbReference type="PROSITE" id="PS00868">
    <property type="entry name" value="CYS_MET_METAB_PP"/>
    <property type="match status" value="1"/>
</dbReference>
<dbReference type="eggNOG" id="arCOG00060">
    <property type="taxonomic scope" value="Archaea"/>
</dbReference>
<evidence type="ECO:0000313" key="8">
    <source>
        <dbReference type="Proteomes" id="UP000001017"/>
    </source>
</evidence>
<dbReference type="KEGG" id="tvo:TVG0183353"/>
<dbReference type="Pfam" id="PF01053">
    <property type="entry name" value="Cys_Met_Meta_PP"/>
    <property type="match status" value="1"/>
</dbReference>
<dbReference type="GO" id="GO:0009086">
    <property type="term" value="P:methionine biosynthetic process"/>
    <property type="evidence" value="ECO:0007669"/>
    <property type="project" value="UniProtKB-KW"/>
</dbReference>
<protein>
    <recommendedName>
        <fullName evidence="2">cysteine-S-conjugate beta-lyase</fullName>
        <ecNumber evidence="2">4.4.1.13</ecNumber>
    </recommendedName>
</protein>